<dbReference type="Proteomes" id="UP000521943">
    <property type="component" value="Unassembled WGS sequence"/>
</dbReference>
<gene>
    <name evidence="3" type="ORF">DFP72DRAFT_1019170</name>
</gene>
<dbReference type="Pfam" id="PF00651">
    <property type="entry name" value="BTB"/>
    <property type="match status" value="1"/>
</dbReference>
<evidence type="ECO:0000259" key="2">
    <source>
        <dbReference type="Pfam" id="PF00651"/>
    </source>
</evidence>
<name>A0A8H6HEE1_9AGAR</name>
<dbReference type="Gene3D" id="3.30.710.10">
    <property type="entry name" value="Potassium Channel Kv1.1, Chain A"/>
    <property type="match status" value="1"/>
</dbReference>
<evidence type="ECO:0000313" key="3">
    <source>
        <dbReference type="EMBL" id="KAF6744256.1"/>
    </source>
</evidence>
<feature type="region of interest" description="Disordered" evidence="1">
    <location>
        <begin position="1"/>
        <end position="28"/>
    </location>
</feature>
<keyword evidence="4" id="KW-1185">Reference proteome</keyword>
<proteinExistence type="predicted"/>
<accession>A0A8H6HEE1</accession>
<dbReference type="SUPFAM" id="SSF54695">
    <property type="entry name" value="POZ domain"/>
    <property type="match status" value="1"/>
</dbReference>
<sequence>MEPSQERLEKRRREDSGPIDGSEAEHSAPITRSTTVWYKDGNIVIQAGRVQFRFYKGILARSSTPFSDLFELPQPAGEPEVEDCPVLVIHDQPEDIEVMLQSLVDDSYDTRFPVSYKTVYSTIRMAHKYDMPTLRSKAIARLTMEFPDTLEGWDARAKGGGYARIGDVETTDALFALISLAHRYEIRRILPAAYYKCCSKMPELLKAAEPTVDIEKCVPFSALESCFKGREILLESHVEANYSILEGLARPQGNVPDCMSRSDSCYTSWRNHGHEEGLWKSGREVKGLDMWEQWPLVLHLCETCRHYTEECLTHSRERTWENLPQYFDLGTWDDLKNRNY</sequence>
<dbReference type="EMBL" id="JACGCI010000124">
    <property type="protein sequence ID" value="KAF6744256.1"/>
    <property type="molecule type" value="Genomic_DNA"/>
</dbReference>
<dbReference type="AlphaFoldDB" id="A0A8H6HEE1"/>
<reference evidence="3 4" key="1">
    <citation type="submission" date="2020-07" db="EMBL/GenBank/DDBJ databases">
        <title>Comparative genomics of pyrophilous fungi reveals a link between fire events and developmental genes.</title>
        <authorList>
            <consortium name="DOE Joint Genome Institute"/>
            <person name="Steindorff A.S."/>
            <person name="Carver A."/>
            <person name="Calhoun S."/>
            <person name="Stillman K."/>
            <person name="Liu H."/>
            <person name="Lipzen A."/>
            <person name="Pangilinan J."/>
            <person name="Labutti K."/>
            <person name="Bruns T.D."/>
            <person name="Grigoriev I.V."/>
        </authorList>
    </citation>
    <scope>NUCLEOTIDE SEQUENCE [LARGE SCALE GENOMIC DNA]</scope>
    <source>
        <strain evidence="3 4">CBS 144469</strain>
    </source>
</reference>
<comment type="caution">
    <text evidence="3">The sequence shown here is derived from an EMBL/GenBank/DDBJ whole genome shotgun (WGS) entry which is preliminary data.</text>
</comment>
<dbReference type="InterPro" id="IPR011333">
    <property type="entry name" value="SKP1/BTB/POZ_sf"/>
</dbReference>
<evidence type="ECO:0000313" key="4">
    <source>
        <dbReference type="Proteomes" id="UP000521943"/>
    </source>
</evidence>
<organism evidence="3 4">
    <name type="scientific">Ephemerocybe angulata</name>
    <dbReference type="NCBI Taxonomy" id="980116"/>
    <lineage>
        <taxon>Eukaryota</taxon>
        <taxon>Fungi</taxon>
        <taxon>Dikarya</taxon>
        <taxon>Basidiomycota</taxon>
        <taxon>Agaricomycotina</taxon>
        <taxon>Agaricomycetes</taxon>
        <taxon>Agaricomycetidae</taxon>
        <taxon>Agaricales</taxon>
        <taxon>Agaricineae</taxon>
        <taxon>Psathyrellaceae</taxon>
        <taxon>Ephemerocybe</taxon>
    </lineage>
</organism>
<feature type="domain" description="BTB" evidence="2">
    <location>
        <begin position="43"/>
        <end position="137"/>
    </location>
</feature>
<protein>
    <recommendedName>
        <fullName evidence="2">BTB domain-containing protein</fullName>
    </recommendedName>
</protein>
<feature type="compositionally biased region" description="Basic and acidic residues" evidence="1">
    <location>
        <begin position="1"/>
        <end position="16"/>
    </location>
</feature>
<evidence type="ECO:0000256" key="1">
    <source>
        <dbReference type="SAM" id="MobiDB-lite"/>
    </source>
</evidence>
<dbReference type="InterPro" id="IPR000210">
    <property type="entry name" value="BTB/POZ_dom"/>
</dbReference>
<dbReference type="OrthoDB" id="3217871at2759"/>